<evidence type="ECO:0000256" key="1">
    <source>
        <dbReference type="SAM" id="MobiDB-lite"/>
    </source>
</evidence>
<dbReference type="InterPro" id="IPR024498">
    <property type="entry name" value="DUF2786"/>
</dbReference>
<feature type="compositionally biased region" description="Basic and acidic residues" evidence="1">
    <location>
        <begin position="342"/>
        <end position="354"/>
    </location>
</feature>
<dbReference type="Pfam" id="PF23771">
    <property type="entry name" value="DUF7168"/>
    <property type="match status" value="1"/>
</dbReference>
<protein>
    <submittedName>
        <fullName evidence="4">Uncharacterized protein</fullName>
    </submittedName>
</protein>
<sequence>MALDRGDALDDVAVALAQRCGTATGEQIVVSELGAQLHQGVLRAWDGGWQPADVHRLAVRRLAPAEQELLADVMVDQLAGYATATVDRRWHAQLADISRGSWWPRSQSLLQAHRHRGSDWLMLLTRTLTVLHLLLQLPRIERLTPLPGTARPDVAVADRQDRPAVDERILARVRQLLAKAESTTFEAEAETFTAGAQSLMARHSIDAALVAAADEVSGHEGHGPGGRRIGVDNPYDGQKAMLLTAVAQVNRCQVVWSQQLGFATVVGFEVDADAVELLYTSLLVQATQAMTAAGKRTDARGRSRTRSFRSSFLSAYAMRIGERLQEAADAAVAAAQADPVGEPERPGEASIRPERGALVRVLADRDQDVRQAVDTLFPQVKKSGPRPARDAEGWHSGRSAADRARLSSADELRSGGRDGRPDS</sequence>
<evidence type="ECO:0000259" key="2">
    <source>
        <dbReference type="Pfam" id="PF10979"/>
    </source>
</evidence>
<feature type="region of interest" description="Disordered" evidence="1">
    <location>
        <begin position="335"/>
        <end position="354"/>
    </location>
</feature>
<name>A0A0K1JQR1_9MICO</name>
<evidence type="ECO:0000313" key="5">
    <source>
        <dbReference type="Proteomes" id="UP000066480"/>
    </source>
</evidence>
<proteinExistence type="predicted"/>
<dbReference type="EMBL" id="CP011112">
    <property type="protein sequence ID" value="AKU19062.1"/>
    <property type="molecule type" value="Genomic_DNA"/>
</dbReference>
<keyword evidence="5" id="KW-1185">Reference proteome</keyword>
<feature type="region of interest" description="Disordered" evidence="1">
    <location>
        <begin position="372"/>
        <end position="423"/>
    </location>
</feature>
<dbReference type="Proteomes" id="UP000066480">
    <property type="component" value="Chromosome"/>
</dbReference>
<accession>A0A0K1JQR1</accession>
<dbReference type="InterPro" id="IPR055592">
    <property type="entry name" value="DUF7168"/>
</dbReference>
<evidence type="ECO:0000313" key="4">
    <source>
        <dbReference type="EMBL" id="AKU19062.1"/>
    </source>
</evidence>
<organism evidence="4 5">
    <name type="scientific">Luteipulveratus mongoliensis</name>
    <dbReference type="NCBI Taxonomy" id="571913"/>
    <lineage>
        <taxon>Bacteria</taxon>
        <taxon>Bacillati</taxon>
        <taxon>Actinomycetota</taxon>
        <taxon>Actinomycetes</taxon>
        <taxon>Micrococcales</taxon>
        <taxon>Dermacoccaceae</taxon>
        <taxon>Luteipulveratus</taxon>
    </lineage>
</organism>
<dbReference type="AlphaFoldDB" id="A0A0K1JQR1"/>
<dbReference type="STRING" id="571913.VV02_17975"/>
<dbReference type="PATRIC" id="fig|571913.6.peg.3646"/>
<dbReference type="Pfam" id="PF10979">
    <property type="entry name" value="DUF2786"/>
    <property type="match status" value="1"/>
</dbReference>
<feature type="domain" description="DUF2786" evidence="2">
    <location>
        <begin position="168"/>
        <end position="206"/>
    </location>
</feature>
<feature type="compositionally biased region" description="Basic and acidic residues" evidence="1">
    <location>
        <begin position="387"/>
        <end position="423"/>
    </location>
</feature>
<feature type="domain" description="DUF7168" evidence="3">
    <location>
        <begin position="240"/>
        <end position="337"/>
    </location>
</feature>
<gene>
    <name evidence="4" type="ORF">VV02_17975</name>
</gene>
<evidence type="ECO:0000259" key="3">
    <source>
        <dbReference type="Pfam" id="PF23771"/>
    </source>
</evidence>
<dbReference type="KEGG" id="lmoi:VV02_17975"/>
<reference evidence="4 5" key="1">
    <citation type="submission" date="2015-03" db="EMBL/GenBank/DDBJ databases">
        <title>Luteipulveratus halotolerans sp. nov., a novel actinobacterium (Dermacoccaceae) from Sarawak, Malaysia.</title>
        <authorList>
            <person name="Juboi H."/>
            <person name="Basik A."/>
            <person name="Shamsul S.S."/>
            <person name="Arnold P."/>
            <person name="Schmitt E.K."/>
            <person name="Sanglier J.-J."/>
            <person name="Yeo T."/>
        </authorList>
    </citation>
    <scope>NUCLEOTIDE SEQUENCE [LARGE SCALE GENOMIC DNA]</scope>
    <source>
        <strain evidence="4 5">MN07-A0370</strain>
    </source>
</reference>